<keyword evidence="4" id="KW-0178">Competence</keyword>
<evidence type="ECO:0000256" key="8">
    <source>
        <dbReference type="ARBA" id="ARBA00029545"/>
    </source>
</evidence>
<keyword evidence="11" id="KW-1185">Reference proteome</keyword>
<dbReference type="AlphaFoldDB" id="A0A7X2H5Q4"/>
<name>A0A7X2H5Q4_9BACL</name>
<evidence type="ECO:0000256" key="3">
    <source>
        <dbReference type="ARBA" id="ARBA00023044"/>
    </source>
</evidence>
<evidence type="ECO:0000256" key="9">
    <source>
        <dbReference type="ARBA" id="ARBA00030321"/>
    </source>
</evidence>
<reference evidence="10 11" key="1">
    <citation type="submission" date="2019-11" db="EMBL/GenBank/DDBJ databases">
        <title>Paenibacillus monticola sp. nov., a novel PGPR strain isolated from mountain sample in China.</title>
        <authorList>
            <person name="Zhao Q."/>
            <person name="Li H.-P."/>
            <person name="Zhang J.-L."/>
        </authorList>
    </citation>
    <scope>NUCLEOTIDE SEQUENCE [LARGE SCALE GENOMIC DNA]</scope>
    <source>
        <strain evidence="10 11">LC-T2</strain>
    </source>
</reference>
<keyword evidence="2" id="KW-0964">Secreted</keyword>
<evidence type="ECO:0000313" key="10">
    <source>
        <dbReference type="EMBL" id="MRN54032.1"/>
    </source>
</evidence>
<dbReference type="InterPro" id="IPR009233">
    <property type="entry name" value="Competence_ComX_Bacillus"/>
</dbReference>
<comment type="subunit">
    <text evidence="7">Interacts directly with the sensor histidine kinase ComP and stimulates its activity.</text>
</comment>
<dbReference type="GO" id="GO:0005576">
    <property type="term" value="C:extracellular region"/>
    <property type="evidence" value="ECO:0007669"/>
    <property type="project" value="UniProtKB-SubCell"/>
</dbReference>
<evidence type="ECO:0000256" key="7">
    <source>
        <dbReference type="ARBA" id="ARBA00029483"/>
    </source>
</evidence>
<dbReference type="Pfam" id="PF05952">
    <property type="entry name" value="ComX"/>
    <property type="match status" value="1"/>
</dbReference>
<evidence type="ECO:0000256" key="5">
    <source>
        <dbReference type="ARBA" id="ARBA00023288"/>
    </source>
</evidence>
<evidence type="ECO:0000313" key="11">
    <source>
        <dbReference type="Proteomes" id="UP000463051"/>
    </source>
</evidence>
<comment type="subcellular location">
    <subcellularLocation>
        <location evidence="1">Secreted</location>
    </subcellularLocation>
</comment>
<keyword evidence="6" id="KW-0636">Prenylation</keyword>
<protein>
    <recommendedName>
        <fullName evidence="8">ComX pheromone</fullName>
    </recommendedName>
    <alternativeName>
        <fullName evidence="9">Competence pheromone</fullName>
    </alternativeName>
</protein>
<organism evidence="10 11">
    <name type="scientific">Paenibacillus monticola</name>
    <dbReference type="NCBI Taxonomy" id="2666075"/>
    <lineage>
        <taxon>Bacteria</taxon>
        <taxon>Bacillati</taxon>
        <taxon>Bacillota</taxon>
        <taxon>Bacilli</taxon>
        <taxon>Bacillales</taxon>
        <taxon>Paenibacillaceae</taxon>
        <taxon>Paenibacillus</taxon>
    </lineage>
</organism>
<evidence type="ECO:0000256" key="1">
    <source>
        <dbReference type="ARBA" id="ARBA00004613"/>
    </source>
</evidence>
<evidence type="ECO:0000256" key="4">
    <source>
        <dbReference type="ARBA" id="ARBA00023287"/>
    </source>
</evidence>
<accession>A0A7X2H5Q4</accession>
<dbReference type="GO" id="GO:0005186">
    <property type="term" value="F:pheromone activity"/>
    <property type="evidence" value="ECO:0007669"/>
    <property type="project" value="UniProtKB-KW"/>
</dbReference>
<keyword evidence="3" id="KW-0588">Pheromone</keyword>
<comment type="caution">
    <text evidence="10">The sequence shown here is derived from an EMBL/GenBank/DDBJ whole genome shotgun (WGS) entry which is preliminary data.</text>
</comment>
<proteinExistence type="predicted"/>
<dbReference type="Proteomes" id="UP000463051">
    <property type="component" value="Unassembled WGS sequence"/>
</dbReference>
<dbReference type="GO" id="GO:0030420">
    <property type="term" value="P:establishment of competence for transformation"/>
    <property type="evidence" value="ECO:0007669"/>
    <property type="project" value="UniProtKB-KW"/>
</dbReference>
<evidence type="ECO:0000256" key="2">
    <source>
        <dbReference type="ARBA" id="ARBA00022525"/>
    </source>
</evidence>
<evidence type="ECO:0000256" key="6">
    <source>
        <dbReference type="ARBA" id="ARBA00023289"/>
    </source>
</evidence>
<gene>
    <name evidence="10" type="ORF">GJB61_13685</name>
</gene>
<keyword evidence="5" id="KW-0449">Lipoprotein</keyword>
<dbReference type="RefSeq" id="WP_154119054.1">
    <property type="nucleotide sequence ID" value="NZ_WJXB01000004.1"/>
</dbReference>
<dbReference type="EMBL" id="WJXB01000004">
    <property type="protein sequence ID" value="MRN54032.1"/>
    <property type="molecule type" value="Genomic_DNA"/>
</dbReference>
<sequence>MLKELIQNLMKDPGMYARLQSNQLQLAGISEVEQRALVDVIGSRSDKNEVMKSMFWAKF</sequence>